<dbReference type="PANTHER" id="PTHR23517:SF13">
    <property type="entry name" value="MAJOR FACILITATOR SUPERFAMILY MFS_1"/>
    <property type="match status" value="1"/>
</dbReference>
<evidence type="ECO:0000256" key="5">
    <source>
        <dbReference type="ARBA" id="ARBA00022989"/>
    </source>
</evidence>
<feature type="transmembrane region" description="Helical" evidence="7">
    <location>
        <begin position="65"/>
        <end position="85"/>
    </location>
</feature>
<reference evidence="9 10" key="1">
    <citation type="submission" date="2020-08" db="EMBL/GenBank/DDBJ databases">
        <title>A Genomic Blueprint of the Chicken Gut Microbiome.</title>
        <authorList>
            <person name="Gilroy R."/>
            <person name="Ravi A."/>
            <person name="Getino M."/>
            <person name="Pursley I."/>
            <person name="Horton D.L."/>
            <person name="Alikhan N.-F."/>
            <person name="Baker D."/>
            <person name="Gharbi K."/>
            <person name="Hall N."/>
            <person name="Watson M."/>
            <person name="Adriaenssens E.M."/>
            <person name="Foster-Nyarko E."/>
            <person name="Jarju S."/>
            <person name="Secka A."/>
            <person name="Antonio M."/>
            <person name="Oren A."/>
            <person name="Chaudhuri R."/>
            <person name="La Ragione R.M."/>
            <person name="Hildebrand F."/>
            <person name="Pallen M.J."/>
        </authorList>
    </citation>
    <scope>NUCLEOTIDE SEQUENCE [LARGE SCALE GENOMIC DNA]</scope>
    <source>
        <strain evidence="9 10">Sa2CUA2</strain>
    </source>
</reference>
<evidence type="ECO:0000256" key="7">
    <source>
        <dbReference type="SAM" id="Phobius"/>
    </source>
</evidence>
<feature type="transmembrane region" description="Helical" evidence="7">
    <location>
        <begin position="203"/>
        <end position="228"/>
    </location>
</feature>
<feature type="transmembrane region" description="Helical" evidence="7">
    <location>
        <begin position="234"/>
        <end position="254"/>
    </location>
</feature>
<gene>
    <name evidence="9" type="ORF">H9642_07735</name>
</gene>
<comment type="caution">
    <text evidence="9">The sequence shown here is derived from an EMBL/GenBank/DDBJ whole genome shotgun (WGS) entry which is preliminary data.</text>
</comment>
<evidence type="ECO:0000259" key="8">
    <source>
        <dbReference type="PROSITE" id="PS50850"/>
    </source>
</evidence>
<accession>A0ABR8TMS9</accession>
<evidence type="ECO:0000256" key="1">
    <source>
        <dbReference type="ARBA" id="ARBA00004651"/>
    </source>
</evidence>
<feature type="transmembrane region" description="Helical" evidence="7">
    <location>
        <begin position="91"/>
        <end position="112"/>
    </location>
</feature>
<evidence type="ECO:0000256" key="2">
    <source>
        <dbReference type="ARBA" id="ARBA00022448"/>
    </source>
</evidence>
<feature type="transmembrane region" description="Helical" evidence="7">
    <location>
        <begin position="328"/>
        <end position="350"/>
    </location>
</feature>
<dbReference type="Proteomes" id="UP000611945">
    <property type="component" value="Unassembled WGS sequence"/>
</dbReference>
<feature type="transmembrane region" description="Helical" evidence="7">
    <location>
        <begin position="35"/>
        <end position="53"/>
    </location>
</feature>
<dbReference type="InterPro" id="IPR020846">
    <property type="entry name" value="MFS_dom"/>
</dbReference>
<keyword evidence="10" id="KW-1185">Reference proteome</keyword>
<dbReference type="EMBL" id="JACSQG010000003">
    <property type="protein sequence ID" value="MBD7977082.1"/>
    <property type="molecule type" value="Genomic_DNA"/>
</dbReference>
<dbReference type="PROSITE" id="PS50850">
    <property type="entry name" value="MFS"/>
    <property type="match status" value="1"/>
</dbReference>
<evidence type="ECO:0000256" key="3">
    <source>
        <dbReference type="ARBA" id="ARBA00022475"/>
    </source>
</evidence>
<keyword evidence="6 7" id="KW-0472">Membrane</keyword>
<sequence>MTIALALTAATIGASLISPLFPLYQNAWQLPTSGITAIFVYYMVGAIVAFLFLGRLVGYMGPARVLKIALVVMLLGLSLCAVAQSEWVLGIGRFISGVASGMASTSATIALIKYAPQAWSKQAPVVATTTTMAGFGMGPIVCGALAQWLPWPLRLPYIVVFIAVLACLIALMRIRLPVRETLTGQLSFMPGFALPERARLTRFLLASMGVFCASALFSLLASLAPSMLDEMLPWHGPVISGLSIGVILMISASIQIPASRLALHSSARLGFALMGLGLAMLGVSLYSHSFAIFLAAVITIGLGHGISFMAGLTVVAHSSTEAERGRMIASFYTIGYLGTILPTLAVGWAADHLGVLTASLAYCVLGVLLIGGLLVMAFREFRKV</sequence>
<keyword evidence="4 7" id="KW-0812">Transmembrane</keyword>
<protein>
    <submittedName>
        <fullName evidence="9">MFS transporter</fullName>
    </submittedName>
</protein>
<feature type="transmembrane region" description="Helical" evidence="7">
    <location>
        <begin position="292"/>
        <end position="316"/>
    </location>
</feature>
<feature type="transmembrane region" description="Helical" evidence="7">
    <location>
        <begin position="124"/>
        <end position="149"/>
    </location>
</feature>
<organism evidence="9 10">
    <name type="scientific">Serpens gallinarum</name>
    <dbReference type="NCBI Taxonomy" id="2763075"/>
    <lineage>
        <taxon>Bacteria</taxon>
        <taxon>Pseudomonadati</taxon>
        <taxon>Pseudomonadota</taxon>
        <taxon>Gammaproteobacteria</taxon>
        <taxon>Pseudomonadales</taxon>
        <taxon>Pseudomonadaceae</taxon>
        <taxon>Pseudomonas</taxon>
    </lineage>
</organism>
<evidence type="ECO:0000256" key="4">
    <source>
        <dbReference type="ARBA" id="ARBA00022692"/>
    </source>
</evidence>
<evidence type="ECO:0000313" key="9">
    <source>
        <dbReference type="EMBL" id="MBD7977082.1"/>
    </source>
</evidence>
<evidence type="ECO:0000256" key="6">
    <source>
        <dbReference type="ARBA" id="ARBA00023136"/>
    </source>
</evidence>
<dbReference type="RefSeq" id="WP_350027858.1">
    <property type="nucleotide sequence ID" value="NZ_JACSQG010000003.1"/>
</dbReference>
<dbReference type="Gene3D" id="1.20.1250.20">
    <property type="entry name" value="MFS general substrate transporter like domains"/>
    <property type="match status" value="2"/>
</dbReference>
<feature type="transmembrane region" description="Helical" evidence="7">
    <location>
        <begin position="155"/>
        <end position="172"/>
    </location>
</feature>
<keyword evidence="5 7" id="KW-1133">Transmembrane helix</keyword>
<feature type="domain" description="Major facilitator superfamily (MFS) profile" evidence="8">
    <location>
        <begin position="1"/>
        <end position="383"/>
    </location>
</feature>
<dbReference type="Pfam" id="PF07690">
    <property type="entry name" value="MFS_1"/>
    <property type="match status" value="1"/>
</dbReference>
<dbReference type="PANTHER" id="PTHR23517">
    <property type="entry name" value="RESISTANCE PROTEIN MDTM, PUTATIVE-RELATED-RELATED"/>
    <property type="match status" value="1"/>
</dbReference>
<dbReference type="SUPFAM" id="SSF103473">
    <property type="entry name" value="MFS general substrate transporter"/>
    <property type="match status" value="1"/>
</dbReference>
<comment type="subcellular location">
    <subcellularLocation>
        <location evidence="1">Cell membrane</location>
        <topology evidence="1">Multi-pass membrane protein</topology>
    </subcellularLocation>
</comment>
<name>A0ABR8TMS9_9PSED</name>
<proteinExistence type="predicted"/>
<dbReference type="InterPro" id="IPR011701">
    <property type="entry name" value="MFS"/>
</dbReference>
<feature type="transmembrane region" description="Helical" evidence="7">
    <location>
        <begin position="356"/>
        <end position="378"/>
    </location>
</feature>
<keyword evidence="3" id="KW-1003">Cell membrane</keyword>
<keyword evidence="2" id="KW-0813">Transport</keyword>
<evidence type="ECO:0000313" key="10">
    <source>
        <dbReference type="Proteomes" id="UP000611945"/>
    </source>
</evidence>
<dbReference type="InterPro" id="IPR050171">
    <property type="entry name" value="MFS_Transporters"/>
</dbReference>
<dbReference type="InterPro" id="IPR036259">
    <property type="entry name" value="MFS_trans_sf"/>
</dbReference>
<feature type="transmembrane region" description="Helical" evidence="7">
    <location>
        <begin position="266"/>
        <end position="286"/>
    </location>
</feature>